<dbReference type="EMBL" id="CAJNOI010000716">
    <property type="protein sequence ID" value="CAF1334720.1"/>
    <property type="molecule type" value="Genomic_DNA"/>
</dbReference>
<name>A0A813UE98_9BILA</name>
<sequence length="171" mass="19541">MTITIGGSNLSIEPLLLNRVSEEVRGTRQTLLFLISVILSIHVISFILVIYSLSINFRTNTYEPILILWWILFFSSGMFITQRYYTTGLYMFAWLGILNMIVTCILIVFVTVAVVIITSQFPKESNGIPFTLIPVVTCLTTIILDAVIIIYSFKLWYLLIKNQKPSGHQRI</sequence>
<keyword evidence="1" id="KW-1133">Transmembrane helix</keyword>
<evidence type="ECO:0000313" key="4">
    <source>
        <dbReference type="Proteomes" id="UP000663832"/>
    </source>
</evidence>
<feature type="transmembrane region" description="Helical" evidence="1">
    <location>
        <begin position="91"/>
        <end position="118"/>
    </location>
</feature>
<evidence type="ECO:0000313" key="2">
    <source>
        <dbReference type="EMBL" id="CAF0827895.1"/>
    </source>
</evidence>
<dbReference type="Proteomes" id="UP000663832">
    <property type="component" value="Unassembled WGS sequence"/>
</dbReference>
<evidence type="ECO:0000313" key="3">
    <source>
        <dbReference type="EMBL" id="CAF1334720.1"/>
    </source>
</evidence>
<reference evidence="2" key="1">
    <citation type="submission" date="2021-02" db="EMBL/GenBank/DDBJ databases">
        <authorList>
            <person name="Nowell W R."/>
        </authorList>
    </citation>
    <scope>NUCLEOTIDE SEQUENCE</scope>
</reference>
<keyword evidence="1" id="KW-0812">Transmembrane</keyword>
<dbReference type="EMBL" id="CAJNOM010000022">
    <property type="protein sequence ID" value="CAF0827895.1"/>
    <property type="molecule type" value="Genomic_DNA"/>
</dbReference>
<keyword evidence="1" id="KW-0472">Membrane</keyword>
<protein>
    <submittedName>
        <fullName evidence="2">Uncharacterized protein</fullName>
    </submittedName>
</protein>
<feature type="transmembrane region" description="Helical" evidence="1">
    <location>
        <begin position="31"/>
        <end position="53"/>
    </location>
</feature>
<gene>
    <name evidence="3" type="ORF">BJG266_LOCUS34075</name>
    <name evidence="2" type="ORF">QVE165_LOCUS5622</name>
</gene>
<dbReference type="OrthoDB" id="10028432at2759"/>
<dbReference type="Proteomes" id="UP000663877">
    <property type="component" value="Unassembled WGS sequence"/>
</dbReference>
<accession>A0A813UE98</accession>
<dbReference type="AlphaFoldDB" id="A0A813UE98"/>
<feature type="transmembrane region" description="Helical" evidence="1">
    <location>
        <begin position="130"/>
        <end position="153"/>
    </location>
</feature>
<organism evidence="2 4">
    <name type="scientific">Adineta steineri</name>
    <dbReference type="NCBI Taxonomy" id="433720"/>
    <lineage>
        <taxon>Eukaryota</taxon>
        <taxon>Metazoa</taxon>
        <taxon>Spiralia</taxon>
        <taxon>Gnathifera</taxon>
        <taxon>Rotifera</taxon>
        <taxon>Eurotatoria</taxon>
        <taxon>Bdelloidea</taxon>
        <taxon>Adinetida</taxon>
        <taxon>Adinetidae</taxon>
        <taxon>Adineta</taxon>
    </lineage>
</organism>
<keyword evidence="4" id="KW-1185">Reference proteome</keyword>
<comment type="caution">
    <text evidence="2">The sequence shown here is derived from an EMBL/GenBank/DDBJ whole genome shotgun (WGS) entry which is preliminary data.</text>
</comment>
<evidence type="ECO:0000256" key="1">
    <source>
        <dbReference type="SAM" id="Phobius"/>
    </source>
</evidence>
<feature type="transmembrane region" description="Helical" evidence="1">
    <location>
        <begin position="65"/>
        <end position="85"/>
    </location>
</feature>
<proteinExistence type="predicted"/>